<evidence type="ECO:0000256" key="7">
    <source>
        <dbReference type="SAM" id="Phobius"/>
    </source>
</evidence>
<name>A0A8H7A9N9_9EURO</name>
<evidence type="ECO:0000256" key="4">
    <source>
        <dbReference type="ARBA" id="ARBA00023136"/>
    </source>
</evidence>
<dbReference type="GO" id="GO:0016020">
    <property type="term" value="C:membrane"/>
    <property type="evidence" value="ECO:0007669"/>
    <property type="project" value="UniProtKB-SubCell"/>
</dbReference>
<feature type="compositionally biased region" description="Polar residues" evidence="6">
    <location>
        <begin position="308"/>
        <end position="325"/>
    </location>
</feature>
<gene>
    <name evidence="9" type="ORF">GJ744_003386</name>
</gene>
<feature type="region of interest" description="Disordered" evidence="6">
    <location>
        <begin position="371"/>
        <end position="427"/>
    </location>
</feature>
<evidence type="ECO:0000256" key="2">
    <source>
        <dbReference type="ARBA" id="ARBA00022692"/>
    </source>
</evidence>
<organism evidence="9 10">
    <name type="scientific">Endocarpon pusillum</name>
    <dbReference type="NCBI Taxonomy" id="364733"/>
    <lineage>
        <taxon>Eukaryota</taxon>
        <taxon>Fungi</taxon>
        <taxon>Dikarya</taxon>
        <taxon>Ascomycota</taxon>
        <taxon>Pezizomycotina</taxon>
        <taxon>Eurotiomycetes</taxon>
        <taxon>Chaetothyriomycetidae</taxon>
        <taxon>Verrucariales</taxon>
        <taxon>Verrucariaceae</taxon>
        <taxon>Endocarpon</taxon>
    </lineage>
</organism>
<reference evidence="9" key="1">
    <citation type="submission" date="2020-02" db="EMBL/GenBank/DDBJ databases">
        <authorList>
            <person name="Palmer J.M."/>
        </authorList>
    </citation>
    <scope>NUCLEOTIDE SEQUENCE</scope>
    <source>
        <strain evidence="9">EPUS1.4</strain>
        <tissue evidence="9">Thallus</tissue>
    </source>
</reference>
<feature type="transmembrane region" description="Helical" evidence="7">
    <location>
        <begin position="174"/>
        <end position="201"/>
    </location>
</feature>
<evidence type="ECO:0000256" key="5">
    <source>
        <dbReference type="ARBA" id="ARBA00038359"/>
    </source>
</evidence>
<sequence>MESLPAPEDTSRLSSSGVSLVIVCAVFIVPTIAAVGLRLWARRIQKVSLCFNDHAIVLALLFEIAFTVVLIIAVVDGKVGYHIGSLTTDQIVILTKTYFASEPLWVSANSCIKLSILHLYVRIFSVQKFRYAVYAVAALVVAYWASTFIRMFFLCSPFAFSWDKTIPNGRCIDVAAAYLSATIINLILDVMVIILPMPVLWRLQMPTGKKVGISAIFSIGAVICVIIIFRIIYVVHLDLNDLSYSIVEDCIFSNLEPCLGIINATLPTLRPALSKIFGGKGFTWTRRTGSPRTSLTAQALYPTKSGHTTLKTTRQSASTKPSTASTDEEDDLYDYLGGNNNTTSPIQQQHHAQIEAISMMPVSLKGTSSISSCDMDVKEDGADGLKDAVEGTSGDDDLEAGSRQRDDNRSGGGASSPGNSGIIRVTTGWNVWRD</sequence>
<keyword evidence="2 7" id="KW-0812">Transmembrane</keyword>
<evidence type="ECO:0000313" key="9">
    <source>
        <dbReference type="EMBL" id="KAF7503657.1"/>
    </source>
</evidence>
<evidence type="ECO:0000259" key="8">
    <source>
        <dbReference type="Pfam" id="PF20684"/>
    </source>
</evidence>
<dbReference type="InterPro" id="IPR049326">
    <property type="entry name" value="Rhodopsin_dom_fungi"/>
</dbReference>
<dbReference type="Pfam" id="PF20684">
    <property type="entry name" value="Fung_rhodopsin"/>
    <property type="match status" value="1"/>
</dbReference>
<dbReference type="PANTHER" id="PTHR33048:SF57">
    <property type="entry name" value="INTEGRAL MEMBRANE PROTEIN-RELATED"/>
    <property type="match status" value="1"/>
</dbReference>
<feature type="transmembrane region" description="Helical" evidence="7">
    <location>
        <begin position="53"/>
        <end position="75"/>
    </location>
</feature>
<dbReference type="InterPro" id="IPR052337">
    <property type="entry name" value="SAT4-like"/>
</dbReference>
<comment type="subcellular location">
    <subcellularLocation>
        <location evidence="1">Membrane</location>
        <topology evidence="1">Multi-pass membrane protein</topology>
    </subcellularLocation>
</comment>
<dbReference type="PANTHER" id="PTHR33048">
    <property type="entry name" value="PTH11-LIKE INTEGRAL MEMBRANE PROTEIN (AFU_ORTHOLOGUE AFUA_5G11245)"/>
    <property type="match status" value="1"/>
</dbReference>
<evidence type="ECO:0000313" key="10">
    <source>
        <dbReference type="Proteomes" id="UP000606974"/>
    </source>
</evidence>
<feature type="transmembrane region" description="Helical" evidence="7">
    <location>
        <begin position="133"/>
        <end position="154"/>
    </location>
</feature>
<protein>
    <recommendedName>
        <fullName evidence="8">Rhodopsin domain-containing protein</fullName>
    </recommendedName>
</protein>
<dbReference type="Proteomes" id="UP000606974">
    <property type="component" value="Unassembled WGS sequence"/>
</dbReference>
<evidence type="ECO:0000256" key="3">
    <source>
        <dbReference type="ARBA" id="ARBA00022989"/>
    </source>
</evidence>
<comment type="similarity">
    <text evidence="5">Belongs to the SAT4 family.</text>
</comment>
<dbReference type="OrthoDB" id="10017208at2759"/>
<feature type="domain" description="Rhodopsin" evidence="8">
    <location>
        <begin position="37"/>
        <end position="274"/>
    </location>
</feature>
<feature type="transmembrane region" description="Helical" evidence="7">
    <location>
        <begin position="20"/>
        <end position="41"/>
    </location>
</feature>
<accession>A0A8H7A9N9</accession>
<feature type="compositionally biased region" description="Basic and acidic residues" evidence="6">
    <location>
        <begin position="375"/>
        <end position="389"/>
    </location>
</feature>
<feature type="region of interest" description="Disordered" evidence="6">
    <location>
        <begin position="308"/>
        <end position="347"/>
    </location>
</feature>
<dbReference type="EMBL" id="JAACFV010000167">
    <property type="protein sequence ID" value="KAF7503657.1"/>
    <property type="molecule type" value="Genomic_DNA"/>
</dbReference>
<evidence type="ECO:0000256" key="6">
    <source>
        <dbReference type="SAM" id="MobiDB-lite"/>
    </source>
</evidence>
<comment type="caution">
    <text evidence="9">The sequence shown here is derived from an EMBL/GenBank/DDBJ whole genome shotgun (WGS) entry which is preliminary data.</text>
</comment>
<keyword evidence="4 7" id="KW-0472">Membrane</keyword>
<dbReference type="AlphaFoldDB" id="A0A8H7A9N9"/>
<feature type="transmembrane region" description="Helical" evidence="7">
    <location>
        <begin position="213"/>
        <end position="235"/>
    </location>
</feature>
<evidence type="ECO:0000256" key="1">
    <source>
        <dbReference type="ARBA" id="ARBA00004141"/>
    </source>
</evidence>
<proteinExistence type="inferred from homology"/>
<feature type="compositionally biased region" description="Basic and acidic residues" evidence="6">
    <location>
        <begin position="400"/>
        <end position="409"/>
    </location>
</feature>
<keyword evidence="3 7" id="KW-1133">Transmembrane helix</keyword>
<keyword evidence="10" id="KW-1185">Reference proteome</keyword>